<dbReference type="AlphaFoldDB" id="A0A1B9GUS3"/>
<feature type="compositionally biased region" description="Polar residues" evidence="1">
    <location>
        <begin position="1005"/>
        <end position="1015"/>
    </location>
</feature>
<feature type="compositionally biased region" description="Basic and acidic residues" evidence="1">
    <location>
        <begin position="74"/>
        <end position="84"/>
    </location>
</feature>
<keyword evidence="3" id="KW-1185">Reference proteome</keyword>
<feature type="compositionally biased region" description="Low complexity" evidence="1">
    <location>
        <begin position="680"/>
        <end position="695"/>
    </location>
</feature>
<feature type="compositionally biased region" description="Low complexity" evidence="1">
    <location>
        <begin position="910"/>
        <end position="931"/>
    </location>
</feature>
<evidence type="ECO:0000256" key="1">
    <source>
        <dbReference type="SAM" id="MobiDB-lite"/>
    </source>
</evidence>
<feature type="compositionally biased region" description="Polar residues" evidence="1">
    <location>
        <begin position="375"/>
        <end position="417"/>
    </location>
</feature>
<feature type="compositionally biased region" description="Low complexity" evidence="1">
    <location>
        <begin position="821"/>
        <end position="834"/>
    </location>
</feature>
<gene>
    <name evidence="2" type="ORF">I316_03323</name>
</gene>
<feature type="region of interest" description="Disordered" evidence="1">
    <location>
        <begin position="483"/>
        <end position="502"/>
    </location>
</feature>
<feature type="region of interest" description="Disordered" evidence="1">
    <location>
        <begin position="658"/>
        <end position="1058"/>
    </location>
</feature>
<feature type="region of interest" description="Disordered" evidence="1">
    <location>
        <begin position="213"/>
        <end position="239"/>
    </location>
</feature>
<feature type="compositionally biased region" description="Polar residues" evidence="1">
    <location>
        <begin position="302"/>
        <end position="317"/>
    </location>
</feature>
<organism evidence="2 3">
    <name type="scientific">Kwoniella heveanensis BCC8398</name>
    <dbReference type="NCBI Taxonomy" id="1296120"/>
    <lineage>
        <taxon>Eukaryota</taxon>
        <taxon>Fungi</taxon>
        <taxon>Dikarya</taxon>
        <taxon>Basidiomycota</taxon>
        <taxon>Agaricomycotina</taxon>
        <taxon>Tremellomycetes</taxon>
        <taxon>Tremellales</taxon>
        <taxon>Cryptococcaceae</taxon>
        <taxon>Kwoniella</taxon>
    </lineage>
</organism>
<reference evidence="2 3" key="1">
    <citation type="submission" date="2013-07" db="EMBL/GenBank/DDBJ databases">
        <title>The Genome Sequence of Cryptococcus heveanensis BCC8398.</title>
        <authorList>
            <consortium name="The Broad Institute Genome Sequencing Platform"/>
            <person name="Cuomo C."/>
            <person name="Litvintseva A."/>
            <person name="Chen Y."/>
            <person name="Heitman J."/>
            <person name="Sun S."/>
            <person name="Springer D."/>
            <person name="Dromer F."/>
            <person name="Young S.K."/>
            <person name="Zeng Q."/>
            <person name="Gargeya S."/>
            <person name="Fitzgerald M."/>
            <person name="Abouelleil A."/>
            <person name="Alvarado L."/>
            <person name="Berlin A.M."/>
            <person name="Chapman S.B."/>
            <person name="Dewar J."/>
            <person name="Goldberg J."/>
            <person name="Griggs A."/>
            <person name="Gujja S."/>
            <person name="Hansen M."/>
            <person name="Howarth C."/>
            <person name="Imamovic A."/>
            <person name="Larimer J."/>
            <person name="McCowan C."/>
            <person name="Murphy C."/>
            <person name="Pearson M."/>
            <person name="Priest M."/>
            <person name="Roberts A."/>
            <person name="Saif S."/>
            <person name="Shea T."/>
            <person name="Sykes S."/>
            <person name="Wortman J."/>
            <person name="Nusbaum C."/>
            <person name="Birren B."/>
        </authorList>
    </citation>
    <scope>NUCLEOTIDE SEQUENCE [LARGE SCALE GENOMIC DNA]</scope>
    <source>
        <strain evidence="2 3">BCC8398</strain>
    </source>
</reference>
<feature type="compositionally biased region" description="Polar residues" evidence="1">
    <location>
        <begin position="701"/>
        <end position="720"/>
    </location>
</feature>
<accession>A0A1B9GUS3</accession>
<feature type="compositionally biased region" description="Polar residues" evidence="1">
    <location>
        <begin position="957"/>
        <end position="967"/>
    </location>
</feature>
<feature type="compositionally biased region" description="Low complexity" evidence="1">
    <location>
        <begin position="133"/>
        <end position="142"/>
    </location>
</feature>
<feature type="compositionally biased region" description="Polar residues" evidence="1">
    <location>
        <begin position="630"/>
        <end position="642"/>
    </location>
</feature>
<feature type="compositionally biased region" description="Low complexity" evidence="1">
    <location>
        <begin position="749"/>
        <end position="789"/>
    </location>
</feature>
<name>A0A1B9GUS3_9TREE</name>
<feature type="compositionally biased region" description="Basic and acidic residues" evidence="1">
    <location>
        <begin position="120"/>
        <end position="132"/>
    </location>
</feature>
<feature type="compositionally biased region" description="Polar residues" evidence="1">
    <location>
        <begin position="28"/>
        <end position="43"/>
    </location>
</feature>
<evidence type="ECO:0000313" key="2">
    <source>
        <dbReference type="EMBL" id="OCF34781.1"/>
    </source>
</evidence>
<feature type="region of interest" description="Disordered" evidence="1">
    <location>
        <begin position="354"/>
        <end position="428"/>
    </location>
</feature>
<feature type="region of interest" description="Disordered" evidence="1">
    <location>
        <begin position="300"/>
        <end position="336"/>
    </location>
</feature>
<feature type="compositionally biased region" description="Low complexity" evidence="1">
    <location>
        <begin position="418"/>
        <end position="427"/>
    </location>
</feature>
<dbReference type="Proteomes" id="UP000092666">
    <property type="component" value="Unassembled WGS sequence"/>
</dbReference>
<dbReference type="OrthoDB" id="2564956at2759"/>
<feature type="compositionally biased region" description="Low complexity" evidence="1">
    <location>
        <begin position="938"/>
        <end position="952"/>
    </location>
</feature>
<feature type="compositionally biased region" description="Low complexity" evidence="1">
    <location>
        <begin position="1025"/>
        <end position="1058"/>
    </location>
</feature>
<feature type="compositionally biased region" description="Low complexity" evidence="1">
    <location>
        <begin position="843"/>
        <end position="862"/>
    </location>
</feature>
<feature type="region of interest" description="Disordered" evidence="1">
    <location>
        <begin position="1"/>
        <end position="160"/>
    </location>
</feature>
<reference evidence="3" key="2">
    <citation type="submission" date="2013-12" db="EMBL/GenBank/DDBJ databases">
        <title>Evolution of pathogenesis and genome organization in the Tremellales.</title>
        <authorList>
            <person name="Cuomo C."/>
            <person name="Litvintseva A."/>
            <person name="Heitman J."/>
            <person name="Chen Y."/>
            <person name="Sun S."/>
            <person name="Springer D."/>
            <person name="Dromer F."/>
            <person name="Young S."/>
            <person name="Zeng Q."/>
            <person name="Chapman S."/>
            <person name="Gujja S."/>
            <person name="Saif S."/>
            <person name="Birren B."/>
        </authorList>
    </citation>
    <scope>NUCLEOTIDE SEQUENCE [LARGE SCALE GENOMIC DNA]</scope>
    <source>
        <strain evidence="3">BCC8398</strain>
    </source>
</reference>
<sequence>MFTLVSSPNGLPLNSELHKLPPLPDTPAQPSHQSKQSSYSGLSRSHAAGLGSGLPSSMRLQDLHEIAGSTSQEGQRKSSCKWEVEVDYPILSTRQGGSNPPVGRTPSRDYLRGLPSTINKPERSVVEPRNDDSPYTSSSPSSLAQCVISDPSPSATTSPVAALRPTLSPLKGLSKSPSAAQLTPLLVHACQTASIDANKDDDTHQMISNATPDAGLTEVLSSSPQRPLPHDRSQPLPQQHPRLSASFILPTYIADASLIADCSLMAGSTSVISEDSFDLAVNRLRPQAVSPIKEKAADLYPCNTSPVNGSDTPSKASSRLRPPRFDNPLDRSTLLPTTPARSAHLLAPTNALNNVQPPWAGDEMDMSSASVSSANTISPEKPTSSLPKSQSIRGFPTSISAHSLMTDPTSTTKRTFPSSSSGQSLASVGEELEYPVEAEMSTLLPVSPVKAAHLLSDGELIARETLDEGASFRLPLPPRATPFKASTMPYRSPMRSPAKKSPLKSVFPAHLRAEMVQDGDVTMDVKDLMARVGKPKRASGTEESFVDLLHDNFMPDGLDASMMGPDESMLPFTLRPRSLFAGDGSPLKHYTQLSPVRPLRERQSPNTIKRFPTSRSALPQPPHVDGGASESRSTTISRSKSLSRVAEIIDKVRSERAAAQASELDGPQSRALPKTEIRPRTYTTARTPAPVPASALPTTARPRTSTMSPPATSRRISLSTGALPLPSSASHQVSLPAARSAQTHPTSHASKSSAPAGTAASATSGNSTATARSAMTSSTSSTSSSATRTELPLAREGTVARTRPSLAPSQARTELKSRLGSTSSTVSTSAAMSSLPATRTGVRTTFRPTSTAASTTSARAGTLPSARPPRPSVSTRPAGLPQPGTGPSARSAPTNSRSFGADASGAVNRVARPSTIASAAAPTKTSSKVSAGPASSIAAGRMRTTTAATGATVKSRALSTPASSVASTRGAVSPPVPSSRLARPSLAPASTHTGLKKTSMPPPSSTAATQRTRVGSTLPRPPSSRLPAASATSGKASATPTTSGVVPTRTSATASAAGSNLAALRTRLDALQARQARVAK</sequence>
<proteinExistence type="predicted"/>
<evidence type="ECO:0000313" key="3">
    <source>
        <dbReference type="Proteomes" id="UP000092666"/>
    </source>
</evidence>
<dbReference type="STRING" id="1296120.A0A1B9GUS3"/>
<dbReference type="EMBL" id="KV700123">
    <property type="protein sequence ID" value="OCF34781.1"/>
    <property type="molecule type" value="Genomic_DNA"/>
</dbReference>
<feature type="region of interest" description="Disordered" evidence="1">
    <location>
        <begin position="601"/>
        <end position="642"/>
    </location>
</feature>
<protein>
    <submittedName>
        <fullName evidence="2">Uncharacterized protein</fullName>
    </submittedName>
</protein>